<dbReference type="FunFam" id="3.90.1170.40:FF:000001">
    <property type="entry name" value="Molybdopterin synthase catalytic subunit MoaE"/>
    <property type="match status" value="1"/>
</dbReference>
<evidence type="ECO:0000256" key="11">
    <source>
        <dbReference type="ARBA" id="ARBA00030781"/>
    </source>
</evidence>
<evidence type="ECO:0000256" key="8">
    <source>
        <dbReference type="ARBA" id="ARBA00026066"/>
    </source>
</evidence>
<accession>A0A4R2N9I6</accession>
<dbReference type="InterPro" id="IPR036563">
    <property type="entry name" value="MoaE_sf"/>
</dbReference>
<keyword evidence="6" id="KW-0501">Molybdenum cofactor biosynthesis</keyword>
<keyword evidence="15" id="KW-1185">Reference proteome</keyword>
<reference evidence="14 15" key="1">
    <citation type="submission" date="2019-03" db="EMBL/GenBank/DDBJ databases">
        <title>Genomic Encyclopedia of Type Strains, Phase IV (KMG-IV): sequencing the most valuable type-strain genomes for metagenomic binning, comparative biology and taxonomic classification.</title>
        <authorList>
            <person name="Goeker M."/>
        </authorList>
    </citation>
    <scope>NUCLEOTIDE SEQUENCE [LARGE SCALE GENOMIC DNA]</scope>
    <source>
        <strain evidence="14 15">DSM 16380</strain>
    </source>
</reference>
<organism evidence="14 15">
    <name type="scientific">Nicoletella semolina</name>
    <dbReference type="NCBI Taxonomy" id="271160"/>
    <lineage>
        <taxon>Bacteria</taxon>
        <taxon>Pseudomonadati</taxon>
        <taxon>Pseudomonadota</taxon>
        <taxon>Gammaproteobacteria</taxon>
        <taxon>Pasteurellales</taxon>
        <taxon>Pasteurellaceae</taxon>
        <taxon>Nicoletella</taxon>
    </lineage>
</organism>
<evidence type="ECO:0000256" key="12">
    <source>
        <dbReference type="ARBA" id="ARBA00032474"/>
    </source>
</evidence>
<evidence type="ECO:0000256" key="10">
    <source>
        <dbReference type="ARBA" id="ARBA00030407"/>
    </source>
</evidence>
<evidence type="ECO:0000313" key="14">
    <source>
        <dbReference type="EMBL" id="TCP17608.1"/>
    </source>
</evidence>
<dbReference type="NCBIfam" id="NF007959">
    <property type="entry name" value="PRK10678.1"/>
    <property type="match status" value="1"/>
</dbReference>
<dbReference type="Proteomes" id="UP000295537">
    <property type="component" value="Unassembled WGS sequence"/>
</dbReference>
<dbReference type="Pfam" id="PF02391">
    <property type="entry name" value="MoaE"/>
    <property type="match status" value="1"/>
</dbReference>
<comment type="subunit">
    <text evidence="8">Heterotetramer of 2 MoaD subunits and 2 MoaE subunits. Also stable as homodimer. The enzyme changes between these two forms during catalysis.</text>
</comment>
<comment type="function">
    <text evidence="7">Converts molybdopterin precursor Z into molybdopterin. This requires the incorporation of two sulfur atoms into precursor Z to generate a dithiolene group. The sulfur is provided by MoaD.</text>
</comment>
<dbReference type="AlphaFoldDB" id="A0A4R2N9I6"/>
<evidence type="ECO:0000256" key="6">
    <source>
        <dbReference type="ARBA" id="ARBA00023150"/>
    </source>
</evidence>
<evidence type="ECO:0000256" key="13">
    <source>
        <dbReference type="ARBA" id="ARBA00049878"/>
    </source>
</evidence>
<dbReference type="EMBL" id="SLXJ01000005">
    <property type="protein sequence ID" value="TCP17608.1"/>
    <property type="molecule type" value="Genomic_DNA"/>
</dbReference>
<dbReference type="SUPFAM" id="SSF54690">
    <property type="entry name" value="Molybdopterin synthase subunit MoaE"/>
    <property type="match status" value="1"/>
</dbReference>
<evidence type="ECO:0000256" key="9">
    <source>
        <dbReference type="ARBA" id="ARBA00029745"/>
    </source>
</evidence>
<evidence type="ECO:0000313" key="15">
    <source>
        <dbReference type="Proteomes" id="UP000295537"/>
    </source>
</evidence>
<comment type="caution">
    <text evidence="14">The sequence shown here is derived from an EMBL/GenBank/DDBJ whole genome shotgun (WGS) entry which is preliminary data.</text>
</comment>
<keyword evidence="5" id="KW-0808">Transferase</keyword>
<gene>
    <name evidence="14" type="ORF">EV693_10575</name>
</gene>
<dbReference type="GO" id="GO:0030366">
    <property type="term" value="F:molybdopterin synthase activity"/>
    <property type="evidence" value="ECO:0007669"/>
    <property type="project" value="UniProtKB-EC"/>
</dbReference>
<dbReference type="Gene3D" id="3.90.1170.40">
    <property type="entry name" value="Molybdopterin biosynthesis MoaE subunit"/>
    <property type="match status" value="1"/>
</dbReference>
<sequence length="174" mass="20202">MAMKWHFSHLLLGDKMKDKAEGKMEQTFIQVQLETFDQTAIYDWLSEPATVGATTLFIGKVREMNLGDTISSLFLEHYPAMTEKALNHIVVEARRRFELQRVAIIHRIGQLYTGDDIVLVGVSATHRGEAYHANEFIMDYLKTEVPFWKREKTQSGERWVEGRESDQLAVKKWQ</sequence>
<dbReference type="CDD" id="cd00756">
    <property type="entry name" value="MoaE"/>
    <property type="match status" value="1"/>
</dbReference>
<evidence type="ECO:0000256" key="2">
    <source>
        <dbReference type="ARBA" id="ARBA00005426"/>
    </source>
</evidence>
<comment type="catalytic activity">
    <reaction evidence="13">
        <text>2 [molybdopterin-synthase sulfur-carrier protein]-C-terminal-Gly-aminoethanethioate + cyclic pyranopterin phosphate + H2O = molybdopterin + 2 [molybdopterin-synthase sulfur-carrier protein]-C-terminal Gly-Gly + 2 H(+)</text>
        <dbReference type="Rhea" id="RHEA:26333"/>
        <dbReference type="Rhea" id="RHEA-COMP:12202"/>
        <dbReference type="Rhea" id="RHEA-COMP:19907"/>
        <dbReference type="ChEBI" id="CHEBI:15377"/>
        <dbReference type="ChEBI" id="CHEBI:15378"/>
        <dbReference type="ChEBI" id="CHEBI:58698"/>
        <dbReference type="ChEBI" id="CHEBI:59648"/>
        <dbReference type="ChEBI" id="CHEBI:90778"/>
        <dbReference type="ChEBI" id="CHEBI:232372"/>
        <dbReference type="EC" id="2.8.1.12"/>
    </reaction>
</comment>
<dbReference type="GO" id="GO:0006777">
    <property type="term" value="P:Mo-molybdopterin cofactor biosynthetic process"/>
    <property type="evidence" value="ECO:0007669"/>
    <property type="project" value="UniProtKB-KW"/>
</dbReference>
<dbReference type="InterPro" id="IPR003448">
    <property type="entry name" value="Mopterin_biosynth_MoaE"/>
</dbReference>
<evidence type="ECO:0000256" key="4">
    <source>
        <dbReference type="ARBA" id="ARBA00013858"/>
    </source>
</evidence>
<dbReference type="UniPathway" id="UPA00344"/>
<dbReference type="EC" id="2.8.1.12" evidence="3"/>
<proteinExistence type="inferred from homology"/>
<evidence type="ECO:0000256" key="7">
    <source>
        <dbReference type="ARBA" id="ARBA00025448"/>
    </source>
</evidence>
<evidence type="ECO:0000256" key="1">
    <source>
        <dbReference type="ARBA" id="ARBA00005046"/>
    </source>
</evidence>
<dbReference type="PANTHER" id="PTHR23404">
    <property type="entry name" value="MOLYBDOPTERIN SYNTHASE RELATED"/>
    <property type="match status" value="1"/>
</dbReference>
<comment type="pathway">
    <text evidence="1">Cofactor biosynthesis; molybdopterin biosynthesis.</text>
</comment>
<evidence type="ECO:0000256" key="5">
    <source>
        <dbReference type="ARBA" id="ARBA00022679"/>
    </source>
</evidence>
<protein>
    <recommendedName>
        <fullName evidence="4">Molybdopterin synthase catalytic subunit</fullName>
        <ecNumber evidence="3">2.8.1.12</ecNumber>
    </recommendedName>
    <alternativeName>
        <fullName evidence="11">MPT synthase subunit 2</fullName>
    </alternativeName>
    <alternativeName>
        <fullName evidence="9">Molybdenum cofactor biosynthesis protein E</fullName>
    </alternativeName>
    <alternativeName>
        <fullName evidence="10">Molybdopterin-converting factor large subunit</fullName>
    </alternativeName>
    <alternativeName>
        <fullName evidence="12">Molybdopterin-converting factor subunit 2</fullName>
    </alternativeName>
</protein>
<comment type="similarity">
    <text evidence="2">Belongs to the MoaE family.</text>
</comment>
<name>A0A4R2N9I6_9PAST</name>
<evidence type="ECO:0000256" key="3">
    <source>
        <dbReference type="ARBA" id="ARBA00011950"/>
    </source>
</evidence>